<gene>
    <name evidence="3" type="ORF">PG993_004124</name>
</gene>
<keyword evidence="2" id="KW-0812">Transmembrane</keyword>
<feature type="region of interest" description="Disordered" evidence="1">
    <location>
        <begin position="1"/>
        <end position="23"/>
    </location>
</feature>
<evidence type="ECO:0000256" key="2">
    <source>
        <dbReference type="SAM" id="Phobius"/>
    </source>
</evidence>
<evidence type="ECO:0000256" key="1">
    <source>
        <dbReference type="SAM" id="MobiDB-lite"/>
    </source>
</evidence>
<comment type="caution">
    <text evidence="3">The sequence shown here is derived from an EMBL/GenBank/DDBJ whole genome shotgun (WGS) entry which is preliminary data.</text>
</comment>
<keyword evidence="4" id="KW-1185">Reference proteome</keyword>
<feature type="transmembrane region" description="Helical" evidence="2">
    <location>
        <begin position="35"/>
        <end position="54"/>
    </location>
</feature>
<keyword evidence="2" id="KW-1133">Transmembrane helix</keyword>
<dbReference type="Proteomes" id="UP001444661">
    <property type="component" value="Unassembled WGS sequence"/>
</dbReference>
<proteinExistence type="predicted"/>
<sequence>MDMATHVERLSVTTRPHPPRRQFHRQPLPNQALRILFQGILAVLIASLLLVAALGSRRRGVRGFAVAGSRIRPEATGVIVVVLVHMHAVIPMQQGGRDISISSRRRRTVHERIPTTIPTTTAPIGDGRSTAHGGLVALKLDDEPVPVALPVDRLELLLHRPDVRHLEQVGPDLEPPVAPAGPVDVNAADARFVGDGHRGRCSAGVACGRAGPAPDVDELDEEQVVPVGEGGVYILEYRVGAQPVLVRKVVVYV</sequence>
<dbReference type="EMBL" id="JAQQWK010000003">
    <property type="protein sequence ID" value="KAK8044100.1"/>
    <property type="molecule type" value="Genomic_DNA"/>
</dbReference>
<keyword evidence="2" id="KW-0472">Membrane</keyword>
<evidence type="ECO:0000313" key="4">
    <source>
        <dbReference type="Proteomes" id="UP001444661"/>
    </source>
</evidence>
<evidence type="ECO:0000313" key="3">
    <source>
        <dbReference type="EMBL" id="KAK8044100.1"/>
    </source>
</evidence>
<organism evidence="3 4">
    <name type="scientific">Apiospora rasikravindrae</name>
    <dbReference type="NCBI Taxonomy" id="990691"/>
    <lineage>
        <taxon>Eukaryota</taxon>
        <taxon>Fungi</taxon>
        <taxon>Dikarya</taxon>
        <taxon>Ascomycota</taxon>
        <taxon>Pezizomycotina</taxon>
        <taxon>Sordariomycetes</taxon>
        <taxon>Xylariomycetidae</taxon>
        <taxon>Amphisphaeriales</taxon>
        <taxon>Apiosporaceae</taxon>
        <taxon>Apiospora</taxon>
    </lineage>
</organism>
<name>A0ABR1TBW3_9PEZI</name>
<protein>
    <submittedName>
        <fullName evidence="3">Uncharacterized protein</fullName>
    </submittedName>
</protein>
<reference evidence="3 4" key="1">
    <citation type="submission" date="2023-01" db="EMBL/GenBank/DDBJ databases">
        <title>Analysis of 21 Apiospora genomes using comparative genomics revels a genus with tremendous synthesis potential of carbohydrate active enzymes and secondary metabolites.</title>
        <authorList>
            <person name="Sorensen T."/>
        </authorList>
    </citation>
    <scope>NUCLEOTIDE SEQUENCE [LARGE SCALE GENOMIC DNA]</scope>
    <source>
        <strain evidence="3 4">CBS 33761</strain>
    </source>
</reference>
<accession>A0ABR1TBW3</accession>